<evidence type="ECO:0000313" key="2">
    <source>
        <dbReference type="Proteomes" id="UP000187495"/>
    </source>
</evidence>
<keyword evidence="2" id="KW-1185">Reference proteome</keyword>
<dbReference type="STRING" id="34061.B0189_00025"/>
<dbReference type="Proteomes" id="UP000187495">
    <property type="component" value="Unassembled WGS sequence"/>
</dbReference>
<sequence length="165" mass="19254">MNSIFDSLVSLLGRSENDPEVIEMFTQLGVKFPLKRPKRSEDGYLIELNDPKLHLGVKLQEALPMLENRDKLNEKELVFSGISHIQRTTATEPIIFPFGVSFGISLDRAKEILGDYFDERKFLRKFFWLKDNIVILLSFDEWGLVNEIAYRLIFDFDLKKLDIKI</sequence>
<name>A0A1N7FS67_9GAMM</name>
<organism evidence="1 2">
    <name type="scientific">Moraxella cuniculi DSM 21768</name>
    <dbReference type="NCBI Taxonomy" id="1122245"/>
    <lineage>
        <taxon>Bacteria</taxon>
        <taxon>Pseudomonadati</taxon>
        <taxon>Pseudomonadota</taxon>
        <taxon>Gammaproteobacteria</taxon>
        <taxon>Moraxellales</taxon>
        <taxon>Moraxellaceae</taxon>
        <taxon>Moraxella</taxon>
    </lineage>
</organism>
<gene>
    <name evidence="1" type="ORF">SAMN02745664_11654</name>
</gene>
<dbReference type="RefSeq" id="WP_076555883.1">
    <property type="nucleotide sequence ID" value="NZ_FTNU01000016.1"/>
</dbReference>
<reference evidence="2" key="1">
    <citation type="submission" date="2017-01" db="EMBL/GenBank/DDBJ databases">
        <authorList>
            <person name="Varghese N."/>
            <person name="Submissions S."/>
        </authorList>
    </citation>
    <scope>NUCLEOTIDE SEQUENCE [LARGE SCALE GENOMIC DNA]</scope>
    <source>
        <strain evidence="2">DSM 21768</strain>
    </source>
</reference>
<protein>
    <submittedName>
        <fullName evidence="1">Uncharacterized protein</fullName>
    </submittedName>
</protein>
<dbReference type="EMBL" id="FTNU01000016">
    <property type="protein sequence ID" value="SIS03212.1"/>
    <property type="molecule type" value="Genomic_DNA"/>
</dbReference>
<accession>A0A1N7FS67</accession>
<dbReference type="AlphaFoldDB" id="A0A1N7FS67"/>
<proteinExistence type="predicted"/>
<evidence type="ECO:0000313" key="1">
    <source>
        <dbReference type="EMBL" id="SIS03212.1"/>
    </source>
</evidence>